<evidence type="ECO:0000313" key="10">
    <source>
        <dbReference type="Proteomes" id="UP000682877"/>
    </source>
</evidence>
<dbReference type="CDD" id="cd10910">
    <property type="entry name" value="PIN_limkain_b1_N_like"/>
    <property type="match status" value="1"/>
</dbReference>
<dbReference type="InterPro" id="IPR013083">
    <property type="entry name" value="Znf_RING/FYVE/PHD"/>
</dbReference>
<dbReference type="Gene3D" id="4.10.1000.10">
    <property type="entry name" value="Zinc finger, CCCH-type"/>
    <property type="match status" value="1"/>
</dbReference>
<evidence type="ECO:0000313" key="9">
    <source>
        <dbReference type="EMBL" id="CAE5956276.1"/>
    </source>
</evidence>
<dbReference type="SUPFAM" id="SSF90229">
    <property type="entry name" value="CCCH zinc finger"/>
    <property type="match status" value="1"/>
</dbReference>
<dbReference type="Gene3D" id="3.40.50.620">
    <property type="entry name" value="HUPs"/>
    <property type="match status" value="1"/>
</dbReference>
<evidence type="ECO:0000256" key="2">
    <source>
        <dbReference type="ARBA" id="ARBA00022771"/>
    </source>
</evidence>
<dbReference type="InterPro" id="IPR000571">
    <property type="entry name" value="Znf_CCCH"/>
</dbReference>
<protein>
    <recommendedName>
        <fullName evidence="11">RING-type E3 ubiquitin transferase</fullName>
    </recommendedName>
</protein>
<dbReference type="PROSITE" id="PS50157">
    <property type="entry name" value="ZINC_FINGER_C2H2_2"/>
    <property type="match status" value="1"/>
</dbReference>
<dbReference type="GO" id="GO:0008270">
    <property type="term" value="F:zinc ion binding"/>
    <property type="evidence" value="ECO:0007669"/>
    <property type="project" value="UniProtKB-KW"/>
</dbReference>
<dbReference type="AlphaFoldDB" id="A0A8S1ZB68"/>
<dbReference type="PROSITE" id="PS00028">
    <property type="entry name" value="ZINC_FINGER_C2H2_1"/>
    <property type="match status" value="1"/>
</dbReference>
<dbReference type="InterPro" id="IPR006015">
    <property type="entry name" value="Universal_stress_UspA"/>
</dbReference>
<dbReference type="InterPro" id="IPR017907">
    <property type="entry name" value="Znf_RING_CS"/>
</dbReference>
<feature type="zinc finger region" description="C3H1-type" evidence="4">
    <location>
        <begin position="112"/>
        <end position="140"/>
    </location>
</feature>
<keyword evidence="3 4" id="KW-0862">Zinc</keyword>
<dbReference type="SUPFAM" id="SSF52402">
    <property type="entry name" value="Adenine nucleotide alpha hydrolases-like"/>
    <property type="match status" value="1"/>
</dbReference>
<dbReference type="InterPro" id="IPR036855">
    <property type="entry name" value="Znf_CCCH_sf"/>
</dbReference>
<dbReference type="PANTHER" id="PTHR12930:SF0">
    <property type="entry name" value="RING FINGER PROTEIN 113B"/>
    <property type="match status" value="1"/>
</dbReference>
<evidence type="ECO:0008006" key="11">
    <source>
        <dbReference type="Google" id="ProtNLM"/>
    </source>
</evidence>
<dbReference type="PROSITE" id="PS50089">
    <property type="entry name" value="ZF_RING_2"/>
    <property type="match status" value="1"/>
</dbReference>
<dbReference type="InterPro" id="IPR001841">
    <property type="entry name" value="Znf_RING"/>
</dbReference>
<dbReference type="PROSITE" id="PS00518">
    <property type="entry name" value="ZF_RING_1"/>
    <property type="match status" value="1"/>
</dbReference>
<keyword evidence="2 4" id="KW-0863">Zinc-finger</keyword>
<dbReference type="Pfam" id="PF00642">
    <property type="entry name" value="zf-CCCH"/>
    <property type="match status" value="1"/>
</dbReference>
<feature type="domain" description="C3H1-type" evidence="7">
    <location>
        <begin position="112"/>
        <end position="140"/>
    </location>
</feature>
<dbReference type="SMART" id="SM00184">
    <property type="entry name" value="RING"/>
    <property type="match status" value="1"/>
</dbReference>
<dbReference type="PRINTS" id="PR01438">
    <property type="entry name" value="UNVRSLSTRESS"/>
</dbReference>
<dbReference type="InterPro" id="IPR013087">
    <property type="entry name" value="Znf_C2H2_type"/>
</dbReference>
<accession>A0A8S1ZB68</accession>
<evidence type="ECO:0000256" key="4">
    <source>
        <dbReference type="PROSITE-ProRule" id="PRU00723"/>
    </source>
</evidence>
<feature type="region of interest" description="Disordered" evidence="5">
    <location>
        <begin position="163"/>
        <end position="186"/>
    </location>
</feature>
<dbReference type="Proteomes" id="UP000682877">
    <property type="component" value="Chromosome 1"/>
</dbReference>
<dbReference type="SUPFAM" id="SSF57850">
    <property type="entry name" value="RING/U-box"/>
    <property type="match status" value="1"/>
</dbReference>
<dbReference type="InterPro" id="IPR006016">
    <property type="entry name" value="UspA"/>
</dbReference>
<dbReference type="Pfam" id="PF13920">
    <property type="entry name" value="zf-C3HC4_3"/>
    <property type="match status" value="1"/>
</dbReference>
<dbReference type="Gene3D" id="3.30.40.10">
    <property type="entry name" value="Zinc/RING finger domain, C3HC4 (zinc finger)"/>
    <property type="match status" value="1"/>
</dbReference>
<keyword evidence="10" id="KW-1185">Reference proteome</keyword>
<keyword evidence="1 4" id="KW-0479">Metal-binding</keyword>
<name>A0A8S1ZB68_ARAAE</name>
<dbReference type="InterPro" id="IPR039971">
    <property type="entry name" value="CWC24-like"/>
</dbReference>
<dbReference type="EMBL" id="LR999451">
    <property type="protein sequence ID" value="CAE5956276.1"/>
    <property type="molecule type" value="Genomic_DNA"/>
</dbReference>
<reference evidence="9" key="1">
    <citation type="submission" date="2021-01" db="EMBL/GenBank/DDBJ databases">
        <authorList>
            <person name="Bezrukov I."/>
        </authorList>
    </citation>
    <scope>NUCLEOTIDE SEQUENCE</scope>
</reference>
<gene>
    <name evidence="9" type="ORF">AARE701A_LOCUS60</name>
</gene>
<feature type="domain" description="C2H2-type" evidence="8">
    <location>
        <begin position="527"/>
        <end position="556"/>
    </location>
</feature>
<organism evidence="9 10">
    <name type="scientific">Arabidopsis arenosa</name>
    <name type="common">Sand rock-cress</name>
    <name type="synonym">Cardaminopsis arenosa</name>
    <dbReference type="NCBI Taxonomy" id="38785"/>
    <lineage>
        <taxon>Eukaryota</taxon>
        <taxon>Viridiplantae</taxon>
        <taxon>Streptophyta</taxon>
        <taxon>Embryophyta</taxon>
        <taxon>Tracheophyta</taxon>
        <taxon>Spermatophyta</taxon>
        <taxon>Magnoliopsida</taxon>
        <taxon>eudicotyledons</taxon>
        <taxon>Gunneridae</taxon>
        <taxon>Pentapetalae</taxon>
        <taxon>rosids</taxon>
        <taxon>malvids</taxon>
        <taxon>Brassicales</taxon>
        <taxon>Brassicaceae</taxon>
        <taxon>Camelineae</taxon>
        <taxon>Arabidopsis</taxon>
    </lineage>
</organism>
<evidence type="ECO:0000259" key="8">
    <source>
        <dbReference type="PROSITE" id="PS50157"/>
    </source>
</evidence>
<evidence type="ECO:0000256" key="1">
    <source>
        <dbReference type="ARBA" id="ARBA00022723"/>
    </source>
</evidence>
<evidence type="ECO:0000256" key="5">
    <source>
        <dbReference type="SAM" id="MobiDB-lite"/>
    </source>
</evidence>
<sequence length="673" mass="75398">MQMKKMEIRKSSILQNLKKVAKPDSKLYFSSGPAKSSTTIEAAERPVFHYDSSKEIQVQNDSRATATLETETDFNQDARAIRERITKLSEKAGGSHGPLRASAHIRVSARFDYQPEICKDYKETGYCGYGDSCKFLHDRWDYKPGWQIEKEWEEAEKVRKRNKAMGVEDEDDETIAGGQEGPLGDLGSQQEMRRLQQAGRPIDSAILSTIITCSRQAFSCKWDSQNGQADSIVYNFGSHSGGAMKLRTIGSSLDHCYGWFVMLLGYKLMETSRFFEQYSSLLILNSFIKLILDSSHSRQRRSLKFSWLLKKRTTCDSFLYNPVYEETDNDSDEDENALPFACFICREPFVDPVVTKCKHYFCEHCALKHHTKNKKCFVCNQPTMGIFNAAHEIKKRMAEERSKAEQGLCPVPSNVDVRRVGPCIKRALEKLGYSGPLTITAVGILTDVPHDFLRQVHSSGIALHHVPTDISGLGWAVLKWTWYNQPPANLMLISYEPIFLGTLGKLDDMDSGAPQEDKCGETGEPALLCEQCGVAVQGFENFSTHLKSEEHAQEGPFESTSFYRKFPFLTSSTFIPLSEFSDAAVMKKYAVKPDAETLDIVNTAARKTVTVVVKIYWGDPREKICAAAKQIPLSSLVMGNRGLGGLKRMIMGSVSNHVVNNVACPVTVAKAHT</sequence>
<dbReference type="CDD" id="cd23659">
    <property type="entry name" value="USP_At3g01520-like"/>
    <property type="match status" value="1"/>
</dbReference>
<dbReference type="FunFam" id="3.30.40.10:FF:000045">
    <property type="entry name" value="RING finger protein 113A"/>
    <property type="match status" value="1"/>
</dbReference>
<dbReference type="InterPro" id="IPR014729">
    <property type="entry name" value="Rossmann-like_a/b/a_fold"/>
</dbReference>
<dbReference type="GO" id="GO:0005684">
    <property type="term" value="C:U2-type spliceosomal complex"/>
    <property type="evidence" value="ECO:0007669"/>
    <property type="project" value="TreeGrafter"/>
</dbReference>
<dbReference type="PROSITE" id="PS50103">
    <property type="entry name" value="ZF_C3H1"/>
    <property type="match status" value="1"/>
</dbReference>
<dbReference type="Pfam" id="PF00582">
    <property type="entry name" value="Usp"/>
    <property type="match status" value="1"/>
</dbReference>
<evidence type="ECO:0000259" key="6">
    <source>
        <dbReference type="PROSITE" id="PS50089"/>
    </source>
</evidence>
<evidence type="ECO:0000259" key="7">
    <source>
        <dbReference type="PROSITE" id="PS50103"/>
    </source>
</evidence>
<feature type="domain" description="RING-type" evidence="6">
    <location>
        <begin position="342"/>
        <end position="380"/>
    </location>
</feature>
<dbReference type="GO" id="GO:0034247">
    <property type="term" value="P:snoRNA splicing"/>
    <property type="evidence" value="ECO:0007669"/>
    <property type="project" value="TreeGrafter"/>
</dbReference>
<proteinExistence type="predicted"/>
<dbReference type="CDD" id="cd16539">
    <property type="entry name" value="RING-HC_RNF113A_B"/>
    <property type="match status" value="1"/>
</dbReference>
<dbReference type="SMART" id="SM00356">
    <property type="entry name" value="ZnF_C3H1"/>
    <property type="match status" value="1"/>
</dbReference>
<dbReference type="PANTHER" id="PTHR12930">
    <property type="entry name" value="ZINC FINGER PROTEIN 183"/>
    <property type="match status" value="1"/>
</dbReference>
<evidence type="ECO:0000256" key="3">
    <source>
        <dbReference type="ARBA" id="ARBA00022833"/>
    </source>
</evidence>